<sequence>MVQHTTNRPKLTPYITFHRILISIVWINALVLAVVVAFDHSTSTISSFSSSRRRPVLPDATTAIVGAAGSDASTVSSDFSINNNNNNNSNSNSNSVSRRKLFTGISTTATAAALSLSPLILFSSSPPPVHAFTNAIPEAKKYGDRPKRKGTAPKDLGVLSRTTEGRDTSITSPRLRTCDGNPNCFSTTGDLLLEDRQMYGVDFLIPAWVPPPTNKDDESSRKLNSIDTIAAVMQTYEPGQGGIDGGGFTVIKRTESYLYYQFEALKKGYVDDVEFALLDPKNPLGGIQVRSGSRVGVTDFGVNAIRLNYIAKQLQTKYGWSIPEITADTHRDYWITATEAQEATFDEDRRNY</sequence>
<name>A0A1E7FMK3_9STRA</name>
<evidence type="ECO:0000313" key="4">
    <source>
        <dbReference type="Proteomes" id="UP000095751"/>
    </source>
</evidence>
<dbReference type="Proteomes" id="UP000095751">
    <property type="component" value="Unassembled WGS sequence"/>
</dbReference>
<accession>A0A1E7FMK3</accession>
<keyword evidence="4" id="KW-1185">Reference proteome</keyword>
<keyword evidence="2" id="KW-1133">Transmembrane helix</keyword>
<dbReference type="KEGG" id="fcy:FRACYDRAFT_235354"/>
<dbReference type="OrthoDB" id="41501at2759"/>
<proteinExistence type="predicted"/>
<evidence type="ECO:0000256" key="2">
    <source>
        <dbReference type="SAM" id="Phobius"/>
    </source>
</evidence>
<dbReference type="Pfam" id="PF07386">
    <property type="entry name" value="DUF1499"/>
    <property type="match status" value="1"/>
</dbReference>
<feature type="transmembrane region" description="Helical" evidence="2">
    <location>
        <begin position="20"/>
        <end position="38"/>
    </location>
</feature>
<dbReference type="PANTHER" id="PTHR34801:SF6">
    <property type="entry name" value="SLL1620 PROTEIN"/>
    <property type="match status" value="1"/>
</dbReference>
<dbReference type="EMBL" id="KV784355">
    <property type="protein sequence ID" value="OEU19305.1"/>
    <property type="molecule type" value="Genomic_DNA"/>
</dbReference>
<feature type="transmembrane region" description="Helical" evidence="2">
    <location>
        <begin position="101"/>
        <end position="122"/>
    </location>
</feature>
<dbReference type="AlphaFoldDB" id="A0A1E7FMK3"/>
<reference evidence="3 4" key="1">
    <citation type="submission" date="2016-09" db="EMBL/GenBank/DDBJ databases">
        <title>Extensive genetic diversity and differential bi-allelic expression allows diatom success in the polar Southern Ocean.</title>
        <authorList>
            <consortium name="DOE Joint Genome Institute"/>
            <person name="Mock T."/>
            <person name="Otillar R.P."/>
            <person name="Strauss J."/>
            <person name="Dupont C."/>
            <person name="Frickenhaus S."/>
            <person name="Maumus F."/>
            <person name="Mcmullan M."/>
            <person name="Sanges R."/>
            <person name="Schmutz J."/>
            <person name="Toseland A."/>
            <person name="Valas R."/>
            <person name="Veluchamy A."/>
            <person name="Ward B.J."/>
            <person name="Allen A."/>
            <person name="Barry K."/>
            <person name="Falciatore A."/>
            <person name="Ferrante M."/>
            <person name="Fortunato A.E."/>
            <person name="Gloeckner G."/>
            <person name="Gruber A."/>
            <person name="Hipkin R."/>
            <person name="Janech M."/>
            <person name="Kroth P."/>
            <person name="Leese F."/>
            <person name="Lindquist E."/>
            <person name="Lyon B.R."/>
            <person name="Martin J."/>
            <person name="Mayer C."/>
            <person name="Parker M."/>
            <person name="Quesneville H."/>
            <person name="Raymond J."/>
            <person name="Uhlig C."/>
            <person name="Valentin K.U."/>
            <person name="Worden A.Z."/>
            <person name="Armbrust E.V."/>
            <person name="Bowler C."/>
            <person name="Green B."/>
            <person name="Moulton V."/>
            <person name="Van Oosterhout C."/>
            <person name="Grigoriev I."/>
        </authorList>
    </citation>
    <scope>NUCLEOTIDE SEQUENCE [LARGE SCALE GENOMIC DNA]</scope>
    <source>
        <strain evidence="3 4">CCMP1102</strain>
    </source>
</reference>
<dbReference type="InParanoid" id="A0A1E7FMK3"/>
<evidence type="ECO:0000313" key="3">
    <source>
        <dbReference type="EMBL" id="OEU19305.1"/>
    </source>
</evidence>
<protein>
    <submittedName>
        <fullName evidence="3">Uncharacterized protein</fullName>
    </submittedName>
</protein>
<evidence type="ECO:0000256" key="1">
    <source>
        <dbReference type="SAM" id="MobiDB-lite"/>
    </source>
</evidence>
<keyword evidence="2" id="KW-0812">Transmembrane</keyword>
<gene>
    <name evidence="3" type="ORF">FRACYDRAFT_235354</name>
</gene>
<dbReference type="PANTHER" id="PTHR34801">
    <property type="entry name" value="EXPRESSED PROTEIN"/>
    <property type="match status" value="1"/>
</dbReference>
<dbReference type="InterPro" id="IPR010865">
    <property type="entry name" value="DUF1499"/>
</dbReference>
<feature type="region of interest" description="Disordered" evidence="1">
    <location>
        <begin position="141"/>
        <end position="175"/>
    </location>
</feature>
<organism evidence="3 4">
    <name type="scientific">Fragilariopsis cylindrus CCMP1102</name>
    <dbReference type="NCBI Taxonomy" id="635003"/>
    <lineage>
        <taxon>Eukaryota</taxon>
        <taxon>Sar</taxon>
        <taxon>Stramenopiles</taxon>
        <taxon>Ochrophyta</taxon>
        <taxon>Bacillariophyta</taxon>
        <taxon>Bacillariophyceae</taxon>
        <taxon>Bacillariophycidae</taxon>
        <taxon>Bacillariales</taxon>
        <taxon>Bacillariaceae</taxon>
        <taxon>Fragilariopsis</taxon>
    </lineage>
</organism>
<keyword evidence="2" id="KW-0472">Membrane</keyword>